<accession>A0A2S6ZQE1</accession>
<protein>
    <submittedName>
        <fullName evidence="7">Nitrate ABC transporter substrate-binding protein</fullName>
    </submittedName>
</protein>
<reference evidence="7 8" key="1">
    <citation type="submission" date="2016-08" db="EMBL/GenBank/DDBJ databases">
        <title>Evolution of the type three secretion system and type three effector repertoires in Xanthomonas.</title>
        <authorList>
            <person name="Merda D."/>
            <person name="Briand M."/>
            <person name="Bosis E."/>
            <person name="Rousseau C."/>
            <person name="Portier P."/>
            <person name="Jacques M.-A."/>
            <person name="Fischer-Le Saux M."/>
        </authorList>
    </citation>
    <scope>NUCLEOTIDE SEQUENCE [LARGE SCALE GENOMIC DNA]</scope>
    <source>
        <strain evidence="7 8">CFBP 7409</strain>
    </source>
</reference>
<evidence type="ECO:0000256" key="6">
    <source>
        <dbReference type="ARBA" id="ARBA00023136"/>
    </source>
</evidence>
<dbReference type="PANTHER" id="PTHR30024:SF7">
    <property type="entry name" value="NITRATE_NITRITE BINDING PROTEIN NRTA"/>
    <property type="match status" value="1"/>
</dbReference>
<dbReference type="RefSeq" id="WP_104564472.1">
    <property type="nucleotide sequence ID" value="NZ_MDSK01000049.1"/>
</dbReference>
<dbReference type="Pfam" id="PF13379">
    <property type="entry name" value="NMT1_2"/>
    <property type="match status" value="1"/>
</dbReference>
<name>A0A2S6ZQE1_9XANT</name>
<evidence type="ECO:0000256" key="5">
    <source>
        <dbReference type="ARBA" id="ARBA00022729"/>
    </source>
</evidence>
<dbReference type="GO" id="GO:0012505">
    <property type="term" value="C:endomembrane system"/>
    <property type="evidence" value="ECO:0007669"/>
    <property type="project" value="UniProtKB-SubCell"/>
</dbReference>
<keyword evidence="6" id="KW-0472">Membrane</keyword>
<proteinExistence type="predicted"/>
<dbReference type="SUPFAM" id="SSF53850">
    <property type="entry name" value="Periplasmic binding protein-like II"/>
    <property type="match status" value="1"/>
</dbReference>
<gene>
    <name evidence="7" type="ORF">XarbCFBP7409_19535</name>
</gene>
<evidence type="ECO:0000256" key="3">
    <source>
        <dbReference type="ARBA" id="ARBA00022475"/>
    </source>
</evidence>
<keyword evidence="2" id="KW-0813">Transport</keyword>
<evidence type="ECO:0000313" key="8">
    <source>
        <dbReference type="Proteomes" id="UP000238049"/>
    </source>
</evidence>
<keyword evidence="5" id="KW-0732">Signal</keyword>
<dbReference type="Proteomes" id="UP000238049">
    <property type="component" value="Unassembled WGS sequence"/>
</dbReference>
<dbReference type="AlphaFoldDB" id="A0A2S6ZQE1"/>
<keyword evidence="4" id="KW-0997">Cell inner membrane</keyword>
<evidence type="ECO:0000256" key="2">
    <source>
        <dbReference type="ARBA" id="ARBA00022448"/>
    </source>
</evidence>
<dbReference type="InterPro" id="IPR044527">
    <property type="entry name" value="NrtA/CpmA_ABC-bd_dom"/>
</dbReference>
<evidence type="ECO:0000256" key="1">
    <source>
        <dbReference type="ARBA" id="ARBA00004308"/>
    </source>
</evidence>
<organism evidence="7 8">
    <name type="scientific">Xanthomonas arboricola pv. guizotiae</name>
    <dbReference type="NCBI Taxonomy" id="487867"/>
    <lineage>
        <taxon>Bacteria</taxon>
        <taxon>Pseudomonadati</taxon>
        <taxon>Pseudomonadota</taxon>
        <taxon>Gammaproteobacteria</taxon>
        <taxon>Lysobacterales</taxon>
        <taxon>Lysobacteraceae</taxon>
        <taxon>Xanthomonas</taxon>
    </lineage>
</organism>
<dbReference type="Gene3D" id="3.40.190.10">
    <property type="entry name" value="Periplasmic binding protein-like II"/>
    <property type="match status" value="2"/>
</dbReference>
<dbReference type="CDD" id="cd13553">
    <property type="entry name" value="PBP2_NrtA_CpmA_like"/>
    <property type="match status" value="1"/>
</dbReference>
<evidence type="ECO:0000313" key="7">
    <source>
        <dbReference type="EMBL" id="PPT94333.1"/>
    </source>
</evidence>
<sequence length="360" mass="39284">MSQADLPVLRVAYMPLIDCAPLVAAQRLGLDRVHGLQLDLRRQASWAGVRDRLLAGEVDAAHALASLVYAIDLGIAGPQCPMALLMTLNHNGQAITLAPALAQALEEGQSLLRALASLGRRAVFAQTFPTGTHALWLYYWLAAGGVDPMRDVEVLSIPPPQMPDALASGLVDGYCSGEPWAAVAQAQGSGRRVIRSGELWAGHPEKVLACRREFAALQPELSERLTACVLDACRWLDAEPANRAQCAQWLAEPQHIGVSAAHLAACLDADVDVDVEVEAHANDGTALAFHRHGAVNMPWLSDGEWFLTQFQRWGWHDIQEDDIARLRDIHRLDNYRRAAARVGVVSPEDDHRSNRLLDTP</sequence>
<dbReference type="PANTHER" id="PTHR30024">
    <property type="entry name" value="ALIPHATIC SULFONATES-BINDING PROTEIN-RELATED"/>
    <property type="match status" value="1"/>
</dbReference>
<keyword evidence="3" id="KW-1003">Cell membrane</keyword>
<dbReference type="EMBL" id="MDSL01000061">
    <property type="protein sequence ID" value="PPT94333.1"/>
    <property type="molecule type" value="Genomic_DNA"/>
</dbReference>
<evidence type="ECO:0000256" key="4">
    <source>
        <dbReference type="ARBA" id="ARBA00022519"/>
    </source>
</evidence>
<comment type="caution">
    <text evidence="7">The sequence shown here is derived from an EMBL/GenBank/DDBJ whole genome shotgun (WGS) entry which is preliminary data.</text>
</comment>
<comment type="subcellular location">
    <subcellularLocation>
        <location evidence="1">Endomembrane system</location>
    </subcellularLocation>
</comment>